<dbReference type="SUPFAM" id="SSF51556">
    <property type="entry name" value="Metallo-dependent hydrolases"/>
    <property type="match status" value="1"/>
</dbReference>
<dbReference type="OrthoDB" id="194468at2759"/>
<dbReference type="EMBL" id="JAHRHY010000004">
    <property type="protein sequence ID" value="KAG9069806.1"/>
    <property type="molecule type" value="Genomic_DNA"/>
</dbReference>
<organism evidence="4 5">
    <name type="scientific">Linnemannia hyalina</name>
    <dbReference type="NCBI Taxonomy" id="64524"/>
    <lineage>
        <taxon>Eukaryota</taxon>
        <taxon>Fungi</taxon>
        <taxon>Fungi incertae sedis</taxon>
        <taxon>Mucoromycota</taxon>
        <taxon>Mortierellomycotina</taxon>
        <taxon>Mortierellomycetes</taxon>
        <taxon>Mortierellales</taxon>
        <taxon>Mortierellaceae</taxon>
        <taxon>Linnemannia</taxon>
    </lineage>
</organism>
<keyword evidence="1" id="KW-0378">Hydrolase</keyword>
<reference evidence="4" key="1">
    <citation type="submission" date="2021-06" db="EMBL/GenBank/DDBJ databases">
        <title>Genome Sequence of Mortierella hyaline Strain SCG-10, a Cold-Adapted, Nitrate-Reducing Fungus Isolated from Soil in Minnesota, USA.</title>
        <authorList>
            <person name="Aldossari N."/>
        </authorList>
    </citation>
    <scope>NUCLEOTIDE SEQUENCE</scope>
    <source>
        <strain evidence="4">SCG-10</strain>
    </source>
</reference>
<feature type="chain" id="PRO_5040219318" description="Amidohydrolase-related domain-containing protein" evidence="2">
    <location>
        <begin position="29"/>
        <end position="561"/>
    </location>
</feature>
<comment type="caution">
    <text evidence="4">The sequence shown here is derived from an EMBL/GenBank/DDBJ whole genome shotgun (WGS) entry which is preliminary data.</text>
</comment>
<dbReference type="PANTHER" id="PTHR43794:SF11">
    <property type="entry name" value="AMIDOHYDROLASE-RELATED DOMAIN-CONTAINING PROTEIN"/>
    <property type="match status" value="1"/>
</dbReference>
<dbReference type="AlphaFoldDB" id="A0A9P8BW37"/>
<evidence type="ECO:0000256" key="2">
    <source>
        <dbReference type="SAM" id="SignalP"/>
    </source>
</evidence>
<dbReference type="InterPro" id="IPR011059">
    <property type="entry name" value="Metal-dep_hydrolase_composite"/>
</dbReference>
<dbReference type="InterPro" id="IPR006680">
    <property type="entry name" value="Amidohydro-rel"/>
</dbReference>
<feature type="signal peptide" evidence="2">
    <location>
        <begin position="1"/>
        <end position="28"/>
    </location>
</feature>
<evidence type="ECO:0000313" key="5">
    <source>
        <dbReference type="Proteomes" id="UP000707451"/>
    </source>
</evidence>
<dbReference type="Proteomes" id="UP000707451">
    <property type="component" value="Unassembled WGS sequence"/>
</dbReference>
<evidence type="ECO:0000256" key="1">
    <source>
        <dbReference type="ARBA" id="ARBA00022801"/>
    </source>
</evidence>
<name>A0A9P8BW37_9FUNG</name>
<feature type="domain" description="Amidohydrolase-related" evidence="3">
    <location>
        <begin position="119"/>
        <end position="489"/>
    </location>
</feature>
<dbReference type="Gene3D" id="2.30.40.10">
    <property type="entry name" value="Urease, subunit C, domain 1"/>
    <property type="match status" value="1"/>
</dbReference>
<evidence type="ECO:0000313" key="4">
    <source>
        <dbReference type="EMBL" id="KAG9069806.1"/>
    </source>
</evidence>
<accession>A0A9P8BW37</accession>
<dbReference type="SUPFAM" id="SSF51338">
    <property type="entry name" value="Composite domain of metallo-dependent hydrolases"/>
    <property type="match status" value="1"/>
</dbReference>
<dbReference type="InterPro" id="IPR032466">
    <property type="entry name" value="Metal_Hydrolase"/>
</dbReference>
<keyword evidence="5" id="KW-1185">Reference proteome</keyword>
<dbReference type="Gene3D" id="3.20.20.140">
    <property type="entry name" value="Metal-dependent hydrolases"/>
    <property type="match status" value="1"/>
</dbReference>
<protein>
    <recommendedName>
        <fullName evidence="3">Amidohydrolase-related domain-containing protein</fullName>
    </recommendedName>
</protein>
<evidence type="ECO:0000259" key="3">
    <source>
        <dbReference type="Pfam" id="PF01979"/>
    </source>
</evidence>
<proteinExistence type="predicted"/>
<keyword evidence="2" id="KW-0732">Signal</keyword>
<dbReference type="Pfam" id="PF01979">
    <property type="entry name" value="Amidohydro_1"/>
    <property type="match status" value="1"/>
</dbReference>
<sequence length="561" mass="61598">MSPLLKSRLARRVACALLALSFAVSVFAQTSDLPVESSNATNHFDSGSHKAATATAAKKSSSILLKGATIIAYDDQKNELDIIRGGSLLIINDRIADVGKKLTTPIPEGTEVVELTDSIITPGFVDTHKHSWQHLYQTMGPNVLLGEYVYKFSGVSKITTQINADDSYISTLMSLADSLNCGVTSVLDHAHGTFTPKHSEAMLKAHIDSGARVWNAYSIVPIASTKGGKFHFDWTGQEPGGWKWRQLEQLAKEAPWADGRVQLGLGWEMGRDDNENKYGFDKASELNVSVVTLHHVGYPMQAAGVSTKPIYQLNAWGYLNKSYPVVFSHGTVADGADLNILRNTNHFISVTPESEHHYTHGQLFTSALLEQSALGIDTSYTFSSDILTQMRLQLQSTRSVGANVAHFNFRFANNTAMTVDQVFLLGTRNGGLALRRPDIGVIKKGAKADLVVFNTDNTATSAFYDPVATVVLHSHVGNIEHVIVDGKWVKRDYKLVGLDWKTTKAAFKKSASKVQKILMEYGKDWGRLRVETLQAFGSKESDFMNIPVVNVEPNILSKNKK</sequence>
<dbReference type="GO" id="GO:0016810">
    <property type="term" value="F:hydrolase activity, acting on carbon-nitrogen (but not peptide) bonds"/>
    <property type="evidence" value="ECO:0007669"/>
    <property type="project" value="InterPro"/>
</dbReference>
<gene>
    <name evidence="4" type="ORF">KI688_009131</name>
</gene>
<dbReference type="InterPro" id="IPR050287">
    <property type="entry name" value="MTA/SAH_deaminase"/>
</dbReference>
<dbReference type="PANTHER" id="PTHR43794">
    <property type="entry name" value="AMINOHYDROLASE SSNA-RELATED"/>
    <property type="match status" value="1"/>
</dbReference>